<feature type="transmembrane region" description="Helical" evidence="1">
    <location>
        <begin position="212"/>
        <end position="233"/>
    </location>
</feature>
<dbReference type="EMBL" id="WSZM01000606">
    <property type="protein sequence ID" value="KAF4030955.1"/>
    <property type="molecule type" value="Genomic_DNA"/>
</dbReference>
<organism evidence="3 4">
    <name type="scientific">Phytophthora infestans</name>
    <name type="common">Potato late blight agent</name>
    <name type="synonym">Botrytis infestans</name>
    <dbReference type="NCBI Taxonomy" id="4787"/>
    <lineage>
        <taxon>Eukaryota</taxon>
        <taxon>Sar</taxon>
        <taxon>Stramenopiles</taxon>
        <taxon>Oomycota</taxon>
        <taxon>Peronosporomycetes</taxon>
        <taxon>Peronosporales</taxon>
        <taxon>Peronosporaceae</taxon>
        <taxon>Phytophthora</taxon>
    </lineage>
</organism>
<evidence type="ECO:0000256" key="1">
    <source>
        <dbReference type="SAM" id="Phobius"/>
    </source>
</evidence>
<keyword evidence="1" id="KW-0812">Transmembrane</keyword>
<evidence type="ECO:0000313" key="4">
    <source>
        <dbReference type="Proteomes" id="UP000602510"/>
    </source>
</evidence>
<reference evidence="3" key="1">
    <citation type="submission" date="2020-04" db="EMBL/GenBank/DDBJ databases">
        <title>Hybrid Assembly of Korean Phytophthora infestans isolates.</title>
        <authorList>
            <person name="Prokchorchik M."/>
            <person name="Lee Y."/>
            <person name="Seo J."/>
            <person name="Cho J.-H."/>
            <person name="Park Y.-E."/>
            <person name="Jang D.-C."/>
            <person name="Im J.-S."/>
            <person name="Choi J.-G."/>
            <person name="Park H.-J."/>
            <person name="Lee G.-B."/>
            <person name="Lee Y.-G."/>
            <person name="Hong S.-Y."/>
            <person name="Cho K."/>
            <person name="Sohn K.H."/>
        </authorList>
    </citation>
    <scope>NUCLEOTIDE SEQUENCE</scope>
    <source>
        <strain evidence="3">KR_1_A1</strain>
    </source>
</reference>
<gene>
    <name evidence="3" type="ORF">GN244_ATG17227</name>
</gene>
<keyword evidence="4" id="KW-1185">Reference proteome</keyword>
<sequence>MGRFQLVASLLLVVANIWPPSIATAYAIDKFYANLDSYSDTPNAVRAHEPDTCTEGTCFTDGNFDNGTTECTSEYLETMKESFGTSQYVIQVVYTDSSCTTFYYAVGYRVTGSCELGYVAVESYYEGLFFFIASLPEEGTAQLEFFTTLDCSVITDSSTTTDIGAVAAPKTTLESGECVPLDYSSYLYKGTGYTRWCSSNSSDGGGGVTTGAIIGVTCGCVVLLLLVIVAIIYKCRRRSKGKQGGQWTATLPSGDLTSLEAAMSGQTGL</sequence>
<feature type="signal peptide" evidence="2">
    <location>
        <begin position="1"/>
        <end position="23"/>
    </location>
</feature>
<keyword evidence="1" id="KW-0472">Membrane</keyword>
<proteinExistence type="predicted"/>
<accession>A0A833SNR3</accession>
<keyword evidence="2" id="KW-0732">Signal</keyword>
<protein>
    <recommendedName>
        <fullName evidence="5">TKL protein kinase</fullName>
    </recommendedName>
</protein>
<feature type="chain" id="PRO_5032520530" description="TKL protein kinase" evidence="2">
    <location>
        <begin position="24"/>
        <end position="269"/>
    </location>
</feature>
<dbReference type="Proteomes" id="UP000602510">
    <property type="component" value="Unassembled WGS sequence"/>
</dbReference>
<evidence type="ECO:0000313" key="3">
    <source>
        <dbReference type="EMBL" id="KAF4030955.1"/>
    </source>
</evidence>
<evidence type="ECO:0000256" key="2">
    <source>
        <dbReference type="SAM" id="SignalP"/>
    </source>
</evidence>
<name>A0A833SNR3_PHYIN</name>
<keyword evidence="1" id="KW-1133">Transmembrane helix</keyword>
<dbReference type="AlphaFoldDB" id="A0A833SNR3"/>
<evidence type="ECO:0008006" key="5">
    <source>
        <dbReference type="Google" id="ProtNLM"/>
    </source>
</evidence>
<comment type="caution">
    <text evidence="3">The sequence shown here is derived from an EMBL/GenBank/DDBJ whole genome shotgun (WGS) entry which is preliminary data.</text>
</comment>